<feature type="domain" description="SET" evidence="1">
    <location>
        <begin position="93"/>
        <end position="257"/>
    </location>
</feature>
<gene>
    <name evidence="2" type="ORF">DSPE1174_LOCUS1969</name>
</gene>
<dbReference type="SMART" id="SM00317">
    <property type="entry name" value="SET"/>
    <property type="match status" value="1"/>
</dbReference>
<name>A0A7S2AQM0_9STRA</name>
<organism evidence="2">
    <name type="scientific">Octactis speculum</name>
    <dbReference type="NCBI Taxonomy" id="3111310"/>
    <lineage>
        <taxon>Eukaryota</taxon>
        <taxon>Sar</taxon>
        <taxon>Stramenopiles</taxon>
        <taxon>Ochrophyta</taxon>
        <taxon>Dictyochophyceae</taxon>
        <taxon>Dictyochales</taxon>
        <taxon>Dictyochaceae</taxon>
        <taxon>Octactis</taxon>
    </lineage>
</organism>
<dbReference type="InterPro" id="IPR046341">
    <property type="entry name" value="SET_dom_sf"/>
</dbReference>
<protein>
    <recommendedName>
        <fullName evidence="1">SET domain-containing protein</fullName>
    </recommendedName>
</protein>
<dbReference type="EMBL" id="HBGS01003831">
    <property type="protein sequence ID" value="CAD9373688.1"/>
    <property type="molecule type" value="Transcribed_RNA"/>
</dbReference>
<sequence>MSTRTSFAIEVIALFSVVALSAAFVTPVIKSRTRRQTGDDDIHRHRATRSAFGLDDTTDDRLLDIRKALDRMNNLLQCEDHTFMQSFHTRSRKVISCGESSIPGAGRGLFASQYIKKGTVIGFYPVNGIGAEFEDGSSICCGTTTEDQKYFDETPNSSYLLHLLGSRLLGTADFGEDSQLFIDVNPSRTDPSGCWNGHLVNDGATVSENSEQGMLDYYTASQRRKNCVHIPFGPSPLLALVTTKKVKKGEELFTTYGCLYWLETVIKRGEEVADATEAVQLKARETAQDIFTGMRCAQAMYADQQAEIEETFSQM</sequence>
<proteinExistence type="predicted"/>
<dbReference type="AlphaFoldDB" id="A0A7S2AQM0"/>
<evidence type="ECO:0000313" key="2">
    <source>
        <dbReference type="EMBL" id="CAD9373688.1"/>
    </source>
</evidence>
<dbReference type="InterPro" id="IPR001214">
    <property type="entry name" value="SET_dom"/>
</dbReference>
<dbReference type="PROSITE" id="PS50280">
    <property type="entry name" value="SET"/>
    <property type="match status" value="1"/>
</dbReference>
<dbReference type="Pfam" id="PF00856">
    <property type="entry name" value="SET"/>
    <property type="match status" value="1"/>
</dbReference>
<evidence type="ECO:0000259" key="1">
    <source>
        <dbReference type="PROSITE" id="PS50280"/>
    </source>
</evidence>
<dbReference type="SUPFAM" id="SSF82199">
    <property type="entry name" value="SET domain"/>
    <property type="match status" value="1"/>
</dbReference>
<dbReference type="Gene3D" id="2.170.270.10">
    <property type="entry name" value="SET domain"/>
    <property type="match status" value="1"/>
</dbReference>
<reference evidence="2" key="1">
    <citation type="submission" date="2021-01" db="EMBL/GenBank/DDBJ databases">
        <authorList>
            <person name="Corre E."/>
            <person name="Pelletier E."/>
            <person name="Niang G."/>
            <person name="Scheremetjew M."/>
            <person name="Finn R."/>
            <person name="Kale V."/>
            <person name="Holt S."/>
            <person name="Cochrane G."/>
            <person name="Meng A."/>
            <person name="Brown T."/>
            <person name="Cohen L."/>
        </authorList>
    </citation>
    <scope>NUCLEOTIDE SEQUENCE</scope>
    <source>
        <strain evidence="2">CCMP1381</strain>
    </source>
</reference>
<accession>A0A7S2AQM0</accession>